<dbReference type="Pfam" id="PF00005">
    <property type="entry name" value="ABC_tran"/>
    <property type="match status" value="1"/>
</dbReference>
<dbReference type="InterPro" id="IPR026082">
    <property type="entry name" value="ABCA"/>
</dbReference>
<dbReference type="GO" id="GO:0140359">
    <property type="term" value="F:ABC-type transporter activity"/>
    <property type="evidence" value="ECO:0007669"/>
    <property type="project" value="InterPro"/>
</dbReference>
<evidence type="ECO:0000256" key="3">
    <source>
        <dbReference type="ARBA" id="ARBA00022840"/>
    </source>
</evidence>
<evidence type="ECO:0000256" key="2">
    <source>
        <dbReference type="ARBA" id="ARBA00022741"/>
    </source>
</evidence>
<evidence type="ECO:0000313" key="7">
    <source>
        <dbReference type="Proteomes" id="UP001054889"/>
    </source>
</evidence>
<keyword evidence="7" id="KW-1185">Reference proteome</keyword>
<accession>A0AAV5FUR2</accession>
<keyword evidence="4" id="KW-0472">Membrane</keyword>
<gene>
    <name evidence="6" type="primary">gb27778</name>
    <name evidence="6" type="ORF">PR202_gb27778</name>
</gene>
<dbReference type="CDD" id="cd03263">
    <property type="entry name" value="ABC_subfamily_A"/>
    <property type="match status" value="1"/>
</dbReference>
<evidence type="ECO:0000259" key="5">
    <source>
        <dbReference type="PROSITE" id="PS50893"/>
    </source>
</evidence>
<comment type="caution">
    <text evidence="6">The sequence shown here is derived from an EMBL/GenBank/DDBJ whole genome shotgun (WGS) entry which is preliminary data.</text>
</comment>
<dbReference type="PANTHER" id="PTHR19229">
    <property type="entry name" value="ATP-BINDING CASSETTE TRANSPORTER SUBFAMILY A ABCA"/>
    <property type="match status" value="1"/>
</dbReference>
<dbReference type="GO" id="GO:0016020">
    <property type="term" value="C:membrane"/>
    <property type="evidence" value="ECO:0007669"/>
    <property type="project" value="InterPro"/>
</dbReference>
<dbReference type="Pfam" id="PF24526">
    <property type="entry name" value="ABCA12_C"/>
    <property type="match status" value="1"/>
</dbReference>
<keyword evidence="4" id="KW-0812">Transmembrane</keyword>
<dbReference type="AlphaFoldDB" id="A0AAV5FUR2"/>
<feature type="transmembrane region" description="Helical" evidence="4">
    <location>
        <begin position="227"/>
        <end position="249"/>
    </location>
</feature>
<keyword evidence="4" id="KW-1133">Transmembrane helix</keyword>
<name>A0AAV5FUR2_ELECO</name>
<dbReference type="InterPro" id="IPR027417">
    <property type="entry name" value="P-loop_NTPase"/>
</dbReference>
<sequence length="731" mass="81072">MEPPLAAAGESAAAVSRSPSLTSQTNALLRKNLIFQKRNRKGTVRLILVPVYLCVILSVIQRVINNELHKPKYRCGCKCVDVNGPGSCQNVCGIQYSTLDQATSCAIPNPPKWPALVQVPLPEYRAVQDSSSLFTGLPDESCRESQTCPASIPFTGANRTLSTSVMQNLLTRSPLSNLSDFMSMSSLLLVSNAYLQFLQGSGVKILLDFTKEMPKQATRLTFDFSAVAGPLFFEWVVALLFPIVLSFLAATFFSKVNTAQAIAYLYIFGSGLMAGSLIRNFIEGGKFPRHWITALEIIPAFSLYRGLYELGQYAARASETGSHGMRWNNLNDHTNGMRDVLIIIVLEWLVLLPVAYYLDHAASVGHRYSLLSVIKCFLKKDPTWRKVTVNGVAGNDVQVEMEKVDIIKERETVIQVLQQQSSGYAVVCDDLKKVYHGKDGNPDKFAVQGVSLALANGECLGILGPNGAGKSSFISMMIGFVKPTSGNAFVRGFSIQNDMEKIYNSMGVCPQNDMLWETLTGREHLQFYGRLKSLSGSSLNLVVYMDEPSTGLDPASRKSLWNAVKQAKQDRAIILTSNSQTTKLIICYHALYAHSMEEAEALCDRLCIMVDGSLQCIGRPKELIARYGGYYVLTVTTMWEYEQEVENLARKLSPSARKVYHLSGTQKYELPKQDVKIADVFRAVENFKKRVEVQAWGLADTTMEDVWSRLPKGRNRVKNSRSLICKSEGPL</sequence>
<keyword evidence="3" id="KW-0067">ATP-binding</keyword>
<protein>
    <recommendedName>
        <fullName evidence="5">ABC transporter domain-containing protein</fullName>
    </recommendedName>
</protein>
<dbReference type="GO" id="GO:0005319">
    <property type="term" value="F:lipid transporter activity"/>
    <property type="evidence" value="ECO:0007669"/>
    <property type="project" value="TreeGrafter"/>
</dbReference>
<evidence type="ECO:0000256" key="4">
    <source>
        <dbReference type="SAM" id="Phobius"/>
    </source>
</evidence>
<dbReference type="EMBL" id="BQKI01000097">
    <property type="protein sequence ID" value="GJN38711.1"/>
    <property type="molecule type" value="Genomic_DNA"/>
</dbReference>
<dbReference type="Gene3D" id="3.40.50.300">
    <property type="entry name" value="P-loop containing nucleotide triphosphate hydrolases"/>
    <property type="match status" value="2"/>
</dbReference>
<dbReference type="SMART" id="SM00382">
    <property type="entry name" value="AAA"/>
    <property type="match status" value="1"/>
</dbReference>
<comment type="similarity">
    <text evidence="1">Belongs to the ABC transporter superfamily. ABCA family. CPR flippase (TC 3.A.1.211) subfamily.</text>
</comment>
<proteinExistence type="inferred from homology"/>
<dbReference type="GO" id="GO:0016887">
    <property type="term" value="F:ATP hydrolysis activity"/>
    <property type="evidence" value="ECO:0007669"/>
    <property type="project" value="InterPro"/>
</dbReference>
<feature type="transmembrane region" description="Helical" evidence="4">
    <location>
        <begin position="261"/>
        <end position="282"/>
    </location>
</feature>
<feature type="transmembrane region" description="Helical" evidence="4">
    <location>
        <begin position="340"/>
        <end position="358"/>
    </location>
</feature>
<evidence type="ECO:0000313" key="6">
    <source>
        <dbReference type="EMBL" id="GJN38711.1"/>
    </source>
</evidence>
<feature type="domain" description="ABC transporter" evidence="5">
    <location>
        <begin position="426"/>
        <end position="636"/>
    </location>
</feature>
<dbReference type="SUPFAM" id="SSF52540">
    <property type="entry name" value="P-loop containing nucleoside triphosphate hydrolases"/>
    <property type="match status" value="1"/>
</dbReference>
<dbReference type="Proteomes" id="UP001054889">
    <property type="component" value="Unassembled WGS sequence"/>
</dbReference>
<reference evidence="6" key="1">
    <citation type="journal article" date="2018" name="DNA Res.">
        <title>Multiple hybrid de novo genome assembly of finger millet, an orphan allotetraploid crop.</title>
        <authorList>
            <person name="Hatakeyama M."/>
            <person name="Aluri S."/>
            <person name="Balachadran M.T."/>
            <person name="Sivarajan S.R."/>
            <person name="Patrignani A."/>
            <person name="Gruter S."/>
            <person name="Poveda L."/>
            <person name="Shimizu-Inatsugi R."/>
            <person name="Baeten J."/>
            <person name="Francoijs K.J."/>
            <person name="Nataraja K.N."/>
            <person name="Reddy Y.A.N."/>
            <person name="Phadnis S."/>
            <person name="Ravikumar R.L."/>
            <person name="Schlapbach R."/>
            <person name="Sreeman S.M."/>
            <person name="Shimizu K.K."/>
        </authorList>
    </citation>
    <scope>NUCLEOTIDE SEQUENCE</scope>
</reference>
<reference evidence="6" key="2">
    <citation type="submission" date="2021-12" db="EMBL/GenBank/DDBJ databases">
        <title>Resequencing data analysis of finger millet.</title>
        <authorList>
            <person name="Hatakeyama M."/>
            <person name="Aluri S."/>
            <person name="Balachadran M.T."/>
            <person name="Sivarajan S.R."/>
            <person name="Poveda L."/>
            <person name="Shimizu-Inatsugi R."/>
            <person name="Schlapbach R."/>
            <person name="Sreeman S.M."/>
            <person name="Shimizu K.K."/>
        </authorList>
    </citation>
    <scope>NUCLEOTIDE SEQUENCE</scope>
</reference>
<dbReference type="InterPro" id="IPR003439">
    <property type="entry name" value="ABC_transporter-like_ATP-bd"/>
</dbReference>
<feature type="transmembrane region" description="Helical" evidence="4">
    <location>
        <begin position="46"/>
        <end position="64"/>
    </location>
</feature>
<evidence type="ECO:0000256" key="1">
    <source>
        <dbReference type="ARBA" id="ARBA00008526"/>
    </source>
</evidence>
<dbReference type="PROSITE" id="PS50893">
    <property type="entry name" value="ABC_TRANSPORTER_2"/>
    <property type="match status" value="1"/>
</dbReference>
<organism evidence="6 7">
    <name type="scientific">Eleusine coracana subsp. coracana</name>
    <dbReference type="NCBI Taxonomy" id="191504"/>
    <lineage>
        <taxon>Eukaryota</taxon>
        <taxon>Viridiplantae</taxon>
        <taxon>Streptophyta</taxon>
        <taxon>Embryophyta</taxon>
        <taxon>Tracheophyta</taxon>
        <taxon>Spermatophyta</taxon>
        <taxon>Magnoliopsida</taxon>
        <taxon>Liliopsida</taxon>
        <taxon>Poales</taxon>
        <taxon>Poaceae</taxon>
        <taxon>PACMAD clade</taxon>
        <taxon>Chloridoideae</taxon>
        <taxon>Cynodonteae</taxon>
        <taxon>Eleusininae</taxon>
        <taxon>Eleusine</taxon>
    </lineage>
</organism>
<dbReference type="PANTHER" id="PTHR19229:SF257">
    <property type="entry name" value="OS06G0589300 PROTEIN"/>
    <property type="match status" value="1"/>
</dbReference>
<dbReference type="InterPro" id="IPR003593">
    <property type="entry name" value="AAA+_ATPase"/>
</dbReference>
<keyword evidence="2" id="KW-0547">Nucleotide-binding</keyword>
<dbReference type="GO" id="GO:0005524">
    <property type="term" value="F:ATP binding"/>
    <property type="evidence" value="ECO:0007669"/>
    <property type="project" value="UniProtKB-KW"/>
</dbReference>